<evidence type="ECO:0000256" key="2">
    <source>
        <dbReference type="SAM" id="SignalP"/>
    </source>
</evidence>
<organism evidence="3 4">
    <name type="scientific">Meloidogyne floridensis</name>
    <dbReference type="NCBI Taxonomy" id="298350"/>
    <lineage>
        <taxon>Eukaryota</taxon>
        <taxon>Metazoa</taxon>
        <taxon>Ecdysozoa</taxon>
        <taxon>Nematoda</taxon>
        <taxon>Chromadorea</taxon>
        <taxon>Rhabditida</taxon>
        <taxon>Tylenchina</taxon>
        <taxon>Tylenchomorpha</taxon>
        <taxon>Tylenchoidea</taxon>
        <taxon>Meloidogynidae</taxon>
        <taxon>Meloidogyninae</taxon>
        <taxon>Meloidogyne</taxon>
    </lineage>
</organism>
<evidence type="ECO:0000313" key="3">
    <source>
        <dbReference type="Proteomes" id="UP000887560"/>
    </source>
</evidence>
<feature type="compositionally biased region" description="Basic and acidic residues" evidence="1">
    <location>
        <begin position="316"/>
        <end position="330"/>
    </location>
</feature>
<evidence type="ECO:0000313" key="4">
    <source>
        <dbReference type="WBParaSite" id="scf7180000422090.g8255"/>
    </source>
</evidence>
<dbReference type="Proteomes" id="UP000887560">
    <property type="component" value="Unplaced"/>
</dbReference>
<proteinExistence type="predicted"/>
<reference evidence="4" key="1">
    <citation type="submission" date="2022-11" db="UniProtKB">
        <authorList>
            <consortium name="WormBaseParasite"/>
        </authorList>
    </citation>
    <scope>IDENTIFICATION</scope>
</reference>
<accession>A0A915NZH9</accession>
<feature type="region of interest" description="Disordered" evidence="1">
    <location>
        <begin position="305"/>
        <end position="330"/>
    </location>
</feature>
<dbReference type="AlphaFoldDB" id="A0A915NZH9"/>
<evidence type="ECO:0000256" key="1">
    <source>
        <dbReference type="SAM" id="MobiDB-lite"/>
    </source>
</evidence>
<dbReference type="WBParaSite" id="scf7180000422090.g8255">
    <property type="protein sequence ID" value="scf7180000422090.g8255"/>
    <property type="gene ID" value="scf7180000422090.g8255"/>
</dbReference>
<feature type="signal peptide" evidence="2">
    <location>
        <begin position="1"/>
        <end position="19"/>
    </location>
</feature>
<keyword evidence="2" id="KW-0732">Signal</keyword>
<keyword evidence="3" id="KW-1185">Reference proteome</keyword>
<feature type="chain" id="PRO_5037746974" evidence="2">
    <location>
        <begin position="20"/>
        <end position="433"/>
    </location>
</feature>
<protein>
    <submittedName>
        <fullName evidence="4">Uncharacterized protein</fullName>
    </submittedName>
</protein>
<sequence>MTKLINLSIFLLNFLVIFAAPKGQNTRADRKDVILLQNFVVKLLTDADISEEFKNIIQKKYIEFVNTKGILKLNLLNNCEINNEYNFNSPNSSNSSCLTFAKNNNEQDSSLFQNPSNLVFNEMPENLIDFQTYSKNQEERKETLKGKEKVIEEYQNNTAGTQFYTNPQLHKPSTLENNLMIKNDQKETQNYNNFNQNTQQGFGLKLDKEKLIEEYNRRFNNSAEPKGKQVLVNENSNNINLNQNLHQGFGLKLDKEKLIQEYNQRFNNSGKEKLNEENQNITYNLNKDEQMRFINLEDLVKKDPKITKNRVPRPPNNEKNKQKQVEESVEKVEIPEVGPLFSAMLGAQYRMEKMKNPYNNQANEQLKNAENLKGKNKRLIDFEEIDEMEKQKIGKKSKIPDVGERFSSYLSMEYEAYKRRNQNANNKSDHFKF</sequence>
<name>A0A915NZH9_9BILA</name>